<dbReference type="CDD" id="cd06261">
    <property type="entry name" value="TM_PBP2"/>
    <property type="match status" value="1"/>
</dbReference>
<keyword evidence="3" id="KW-1003">Cell membrane</keyword>
<reference evidence="8 9" key="1">
    <citation type="submission" date="2017-04" db="EMBL/GenBank/DDBJ databases">
        <authorList>
            <person name="Afonso C.L."/>
            <person name="Miller P.J."/>
            <person name="Scott M.A."/>
            <person name="Spackman E."/>
            <person name="Goraichik I."/>
            <person name="Dimitrov K.M."/>
            <person name="Suarez D.L."/>
            <person name="Swayne D.E."/>
        </authorList>
    </citation>
    <scope>NUCLEOTIDE SEQUENCE [LARGE SCALE GENOMIC DNA]</scope>
    <source>
        <strain evidence="9">XA(T)</strain>
    </source>
</reference>
<evidence type="ECO:0000256" key="5">
    <source>
        <dbReference type="ARBA" id="ARBA00022989"/>
    </source>
</evidence>
<feature type="transmembrane region" description="Helical" evidence="7">
    <location>
        <begin position="89"/>
        <end position="112"/>
    </location>
</feature>
<dbReference type="InterPro" id="IPR050366">
    <property type="entry name" value="BP-dependent_transpt_permease"/>
</dbReference>
<dbReference type="PROSITE" id="PS50928">
    <property type="entry name" value="ABC_TM1"/>
    <property type="match status" value="1"/>
</dbReference>
<dbReference type="Pfam" id="PF00528">
    <property type="entry name" value="BPD_transp_1"/>
    <property type="match status" value="1"/>
</dbReference>
<gene>
    <name evidence="8" type="ORF">B5808_02655</name>
</gene>
<feature type="transmembrane region" description="Helical" evidence="7">
    <location>
        <begin position="248"/>
        <end position="274"/>
    </location>
</feature>
<dbReference type="GO" id="GO:0005886">
    <property type="term" value="C:plasma membrane"/>
    <property type="evidence" value="ECO:0007669"/>
    <property type="project" value="UniProtKB-SubCell"/>
</dbReference>
<protein>
    <submittedName>
        <fullName evidence="8">Peptide ABC transporter permease</fullName>
    </submittedName>
</protein>
<comment type="similarity">
    <text evidence="7">Belongs to the binding-protein-dependent transport system permease family.</text>
</comment>
<keyword evidence="9" id="KW-1185">Reference proteome</keyword>
<accession>A0A1X9LIW7</accession>
<dbReference type="Gene3D" id="1.10.3720.10">
    <property type="entry name" value="MetI-like"/>
    <property type="match status" value="1"/>
</dbReference>
<evidence type="ECO:0000256" key="3">
    <source>
        <dbReference type="ARBA" id="ARBA00022475"/>
    </source>
</evidence>
<dbReference type="InterPro" id="IPR000515">
    <property type="entry name" value="MetI-like"/>
</dbReference>
<evidence type="ECO:0000313" key="9">
    <source>
        <dbReference type="Proteomes" id="UP000192775"/>
    </source>
</evidence>
<evidence type="ECO:0000256" key="1">
    <source>
        <dbReference type="ARBA" id="ARBA00004651"/>
    </source>
</evidence>
<dbReference type="PANTHER" id="PTHR43386">
    <property type="entry name" value="OLIGOPEPTIDE TRANSPORT SYSTEM PERMEASE PROTEIN APPC"/>
    <property type="match status" value="1"/>
</dbReference>
<keyword evidence="2 7" id="KW-0813">Transport</keyword>
<evidence type="ECO:0000256" key="2">
    <source>
        <dbReference type="ARBA" id="ARBA00022448"/>
    </source>
</evidence>
<evidence type="ECO:0000313" key="8">
    <source>
        <dbReference type="EMBL" id="ARJ04248.1"/>
    </source>
</evidence>
<dbReference type="Proteomes" id="UP000192775">
    <property type="component" value="Chromosome"/>
</dbReference>
<comment type="subcellular location">
    <subcellularLocation>
        <location evidence="1 7">Cell membrane</location>
        <topology evidence="1 7">Multi-pass membrane protein</topology>
    </subcellularLocation>
</comment>
<dbReference type="InterPro" id="IPR035906">
    <property type="entry name" value="MetI-like_sf"/>
</dbReference>
<sequence>MSAVGTVRTAGVVRWFARVRPRPVEVVCVVVIVLLVVAAALPWLLAPGDPLAIDPTQAFQGPSFAHPLGTDESGRDTLTRLVHGAGPSLLIGLCATGIGVALALVLGVASGLGPRWLDFTSTRLVEVMFAFPGVLLALLFLALTGPGAWTTTIAVGLAVAPGYARILRGEFRRVREAGYVEQSLLLGHGWWHRFARHILPNAIAGVFVVATLGLGQTIVWAAALSYLGLGTPPPAAEWGAMLSAGRTYLLTAPWLTLAPGAAIVLAAASTTLLGRALEQRRRES</sequence>
<feature type="transmembrane region" description="Helical" evidence="7">
    <location>
        <begin position="24"/>
        <end position="45"/>
    </location>
</feature>
<keyword evidence="4 7" id="KW-0812">Transmembrane</keyword>
<evidence type="ECO:0000256" key="6">
    <source>
        <dbReference type="ARBA" id="ARBA00023136"/>
    </source>
</evidence>
<feature type="transmembrane region" description="Helical" evidence="7">
    <location>
        <begin position="149"/>
        <end position="167"/>
    </location>
</feature>
<dbReference type="AlphaFoldDB" id="A0A1X9LIW7"/>
<feature type="transmembrane region" description="Helical" evidence="7">
    <location>
        <begin position="202"/>
        <end position="228"/>
    </location>
</feature>
<evidence type="ECO:0000256" key="7">
    <source>
        <dbReference type="RuleBase" id="RU363032"/>
    </source>
</evidence>
<keyword evidence="6 7" id="KW-0472">Membrane</keyword>
<dbReference type="GO" id="GO:0055085">
    <property type="term" value="P:transmembrane transport"/>
    <property type="evidence" value="ECO:0007669"/>
    <property type="project" value="InterPro"/>
</dbReference>
<dbReference type="PANTHER" id="PTHR43386:SF25">
    <property type="entry name" value="PEPTIDE ABC TRANSPORTER PERMEASE PROTEIN"/>
    <property type="match status" value="1"/>
</dbReference>
<proteinExistence type="inferred from homology"/>
<dbReference type="KEGG" id="cphy:B5808_02655"/>
<organism evidence="8 9">
    <name type="scientific">Cnuibacter physcomitrellae</name>
    <dbReference type="NCBI Taxonomy" id="1619308"/>
    <lineage>
        <taxon>Bacteria</taxon>
        <taxon>Bacillati</taxon>
        <taxon>Actinomycetota</taxon>
        <taxon>Actinomycetes</taxon>
        <taxon>Micrococcales</taxon>
        <taxon>Microbacteriaceae</taxon>
        <taxon>Cnuibacter</taxon>
    </lineage>
</organism>
<dbReference type="RefSeq" id="WP_085018182.1">
    <property type="nucleotide sequence ID" value="NZ_BMHD01000001.1"/>
</dbReference>
<evidence type="ECO:0000256" key="4">
    <source>
        <dbReference type="ARBA" id="ARBA00022692"/>
    </source>
</evidence>
<keyword evidence="5 7" id="KW-1133">Transmembrane helix</keyword>
<dbReference type="EMBL" id="CP020715">
    <property type="protein sequence ID" value="ARJ04248.1"/>
    <property type="molecule type" value="Genomic_DNA"/>
</dbReference>
<feature type="transmembrane region" description="Helical" evidence="7">
    <location>
        <begin position="124"/>
        <end position="143"/>
    </location>
</feature>
<dbReference type="SUPFAM" id="SSF161098">
    <property type="entry name" value="MetI-like"/>
    <property type="match status" value="1"/>
</dbReference>
<name>A0A1X9LIW7_9MICO</name>
<dbReference type="STRING" id="1619308.B5808_02655"/>